<sequence length="559" mass="63305">MHIYGLLAHCVWIPFVLAFSENDHATNIPPLNDSTGLASSEEASPDNGLQSPPSLRKSSLYYSAPRIVALGNDNDYLPQQAPSVGQETRRKRDGMILSYKKEKHTAFRIPFAQLSSPKEARSFLWKSIYNSVTEIEKQRALVSFMQNERSPKIDELLQGKQIRYCTKGVYGNGGQVMDASDADFLERNPVFYLAVHGASDLAIALFQRLYIIDRSPFPKLSGDITWRVVRDDLLKLAAYRAQSDQVKQALALLPLVPSDHTILLAVSFVTFLANHYELGEDILKPVNCLNVQQKLFGLCIYLKSTASRPVAPQGAVQHLGVQLERSSHNRIRLTEKKVLKLYSNALPKRERCINALNAENEGHDKLLKDKQRRYSTWKVKWHFKGKGFHFRDSEYHYYNPMMYLMELNAPDVAIALFKRLYRIDGEPTPTPKGDITWRVVRDDMLKYAMGRGLASVVQELLEVLPIIPSDHSSLFAITYLSYAMGEFNAGKVTLPEVNCDYVIDNFHGACLTLKANAVKYEKHELPFKVLWVQAPKGLLKYAGTIDGDSPARKDLSIYY</sequence>
<feature type="signal peptide" evidence="2">
    <location>
        <begin position="1"/>
        <end position="18"/>
    </location>
</feature>
<proteinExistence type="predicted"/>
<accession>A0A9W8E6E1</accession>
<dbReference type="Proteomes" id="UP001150925">
    <property type="component" value="Unassembled WGS sequence"/>
</dbReference>
<organism evidence="3 4">
    <name type="scientific">Dispira parvispora</name>
    <dbReference type="NCBI Taxonomy" id="1520584"/>
    <lineage>
        <taxon>Eukaryota</taxon>
        <taxon>Fungi</taxon>
        <taxon>Fungi incertae sedis</taxon>
        <taxon>Zoopagomycota</taxon>
        <taxon>Kickxellomycotina</taxon>
        <taxon>Dimargaritomycetes</taxon>
        <taxon>Dimargaritales</taxon>
        <taxon>Dimargaritaceae</taxon>
        <taxon>Dispira</taxon>
    </lineage>
</organism>
<evidence type="ECO:0000256" key="1">
    <source>
        <dbReference type="SAM" id="MobiDB-lite"/>
    </source>
</evidence>
<feature type="chain" id="PRO_5040999655" evidence="2">
    <location>
        <begin position="19"/>
        <end position="559"/>
    </location>
</feature>
<dbReference type="EMBL" id="JANBPY010000871">
    <property type="protein sequence ID" value="KAJ1963101.1"/>
    <property type="molecule type" value="Genomic_DNA"/>
</dbReference>
<evidence type="ECO:0000256" key="2">
    <source>
        <dbReference type="SAM" id="SignalP"/>
    </source>
</evidence>
<reference evidence="3" key="1">
    <citation type="submission" date="2022-07" db="EMBL/GenBank/DDBJ databases">
        <title>Phylogenomic reconstructions and comparative analyses of Kickxellomycotina fungi.</title>
        <authorList>
            <person name="Reynolds N.K."/>
            <person name="Stajich J.E."/>
            <person name="Barry K."/>
            <person name="Grigoriev I.V."/>
            <person name="Crous P."/>
            <person name="Smith M.E."/>
        </authorList>
    </citation>
    <scope>NUCLEOTIDE SEQUENCE</scope>
    <source>
        <strain evidence="3">RSA 1196</strain>
    </source>
</reference>
<comment type="caution">
    <text evidence="3">The sequence shown here is derived from an EMBL/GenBank/DDBJ whole genome shotgun (WGS) entry which is preliminary data.</text>
</comment>
<keyword evidence="4" id="KW-1185">Reference proteome</keyword>
<protein>
    <submittedName>
        <fullName evidence="3">Uncharacterized protein</fullName>
    </submittedName>
</protein>
<name>A0A9W8E6E1_9FUNG</name>
<feature type="region of interest" description="Disordered" evidence="1">
    <location>
        <begin position="30"/>
        <end position="56"/>
    </location>
</feature>
<gene>
    <name evidence="3" type="ORF">IWQ62_003321</name>
</gene>
<keyword evidence="2" id="KW-0732">Signal</keyword>
<feature type="compositionally biased region" description="Polar residues" evidence="1">
    <location>
        <begin position="32"/>
        <end position="56"/>
    </location>
</feature>
<dbReference type="AlphaFoldDB" id="A0A9W8E6E1"/>
<evidence type="ECO:0000313" key="4">
    <source>
        <dbReference type="Proteomes" id="UP001150925"/>
    </source>
</evidence>
<evidence type="ECO:0000313" key="3">
    <source>
        <dbReference type="EMBL" id="KAJ1963101.1"/>
    </source>
</evidence>